<name>A0A7C8MH78_9PLEO</name>
<keyword evidence="6 8" id="KW-0378">Hydrolase</keyword>
<evidence type="ECO:0000256" key="2">
    <source>
        <dbReference type="ARBA" id="ARBA00009797"/>
    </source>
</evidence>
<comment type="similarity">
    <text evidence="2">Belongs to the EXO5 family.</text>
</comment>
<evidence type="ECO:0000313" key="8">
    <source>
        <dbReference type="EMBL" id="KAF2876761.1"/>
    </source>
</evidence>
<sequence>MQWTMTASSCAPRLRPPPSGWGRGREGVLKGGGACQWRSNTIVLRGTLGTRLVPQGGVVSERATDASTTAGSSGSASDARSPLERFRTKPKKPLSVTDLVSPAWCELQYFYALSKFGRKPRTAAMKTGSRIHQALEEQVHKIVPVQVQSKEDRFGLRIWNTIQGLRTLRETGLTRELDVWGVVNGEVVNGVIDEVSYTCHDPEFKERVEGRKAEKSKDTVGPGQLRLDEVFSRVGKSEQMSAWLRAPTPARDVYISDVKTRGVRSVPAGASLRPTWMQLMLYRKLLESLSSNTVDAETVLERYSLSPLKTFTEVFMFEIGRLSAVGDGETVLGDEAPHNALQGSEVESHPNLLSLWSLMITEFQHSITSINDILRAEFRYSKTGDVIGSALTVYDTKSIEEYLGSEMQWWKGEREAKGVAIEEAFKCRVCDFAEECSWRKNKIEEATEKHRLRARSRGKSAV</sequence>
<dbReference type="GO" id="GO:0036297">
    <property type="term" value="P:interstrand cross-link repair"/>
    <property type="evidence" value="ECO:0007669"/>
    <property type="project" value="TreeGrafter"/>
</dbReference>
<proteinExistence type="inferred from homology"/>
<dbReference type="PANTHER" id="PTHR14464:SF4">
    <property type="entry name" value="EXONUCLEASE V"/>
    <property type="match status" value="1"/>
</dbReference>
<evidence type="ECO:0000256" key="5">
    <source>
        <dbReference type="ARBA" id="ARBA00022722"/>
    </source>
</evidence>
<keyword evidence="4" id="KW-0411">Iron-sulfur</keyword>
<dbReference type="GO" id="GO:0051539">
    <property type="term" value="F:4 iron, 4 sulfur cluster binding"/>
    <property type="evidence" value="ECO:0007669"/>
    <property type="project" value="UniProtKB-KW"/>
</dbReference>
<dbReference type="Pfam" id="PF09810">
    <property type="entry name" value="Exo5"/>
    <property type="match status" value="1"/>
</dbReference>
<accession>A0A7C8MH78</accession>
<dbReference type="InterPro" id="IPR019190">
    <property type="entry name" value="EXOV"/>
</dbReference>
<evidence type="ECO:0000256" key="3">
    <source>
        <dbReference type="ARBA" id="ARBA00011245"/>
    </source>
</evidence>
<dbReference type="GO" id="GO:0005634">
    <property type="term" value="C:nucleus"/>
    <property type="evidence" value="ECO:0007669"/>
    <property type="project" value="TreeGrafter"/>
</dbReference>
<evidence type="ECO:0000256" key="7">
    <source>
        <dbReference type="SAM" id="MobiDB-lite"/>
    </source>
</evidence>
<gene>
    <name evidence="8" type="ORF">BDV95DRAFT_236047</name>
</gene>
<comment type="caution">
    <text evidence="8">The sequence shown here is derived from an EMBL/GenBank/DDBJ whole genome shotgun (WGS) entry which is preliminary data.</text>
</comment>
<comment type="cofactor">
    <cofactor evidence="1">
        <name>[4Fe-4S] cluster</name>
        <dbReference type="ChEBI" id="CHEBI:49883"/>
    </cofactor>
</comment>
<dbReference type="PANTHER" id="PTHR14464">
    <property type="entry name" value="EXONUCLEASE V"/>
    <property type="match status" value="1"/>
</dbReference>
<evidence type="ECO:0000256" key="6">
    <source>
        <dbReference type="ARBA" id="ARBA00022839"/>
    </source>
</evidence>
<dbReference type="Proteomes" id="UP000481861">
    <property type="component" value="Unassembled WGS sequence"/>
</dbReference>
<keyword evidence="9" id="KW-1185">Reference proteome</keyword>
<evidence type="ECO:0000313" key="9">
    <source>
        <dbReference type="Proteomes" id="UP000481861"/>
    </source>
</evidence>
<evidence type="ECO:0000256" key="1">
    <source>
        <dbReference type="ARBA" id="ARBA00001966"/>
    </source>
</evidence>
<evidence type="ECO:0000256" key="4">
    <source>
        <dbReference type="ARBA" id="ARBA00022485"/>
    </source>
</evidence>
<reference evidence="8 9" key="1">
    <citation type="submission" date="2020-01" db="EMBL/GenBank/DDBJ databases">
        <authorList>
            <consortium name="DOE Joint Genome Institute"/>
            <person name="Haridas S."/>
            <person name="Albert R."/>
            <person name="Binder M."/>
            <person name="Bloem J."/>
            <person name="Labutti K."/>
            <person name="Salamov A."/>
            <person name="Andreopoulos B."/>
            <person name="Baker S.E."/>
            <person name="Barry K."/>
            <person name="Bills G."/>
            <person name="Bluhm B.H."/>
            <person name="Cannon C."/>
            <person name="Castanera R."/>
            <person name="Culley D.E."/>
            <person name="Daum C."/>
            <person name="Ezra D."/>
            <person name="Gonzalez J.B."/>
            <person name="Henrissat B."/>
            <person name="Kuo A."/>
            <person name="Liang C."/>
            <person name="Lipzen A."/>
            <person name="Lutzoni F."/>
            <person name="Magnuson J."/>
            <person name="Mondo S."/>
            <person name="Nolan M."/>
            <person name="Ohm R."/>
            <person name="Pangilinan J."/>
            <person name="Park H.-J.H."/>
            <person name="Ramirez L."/>
            <person name="Alfaro M."/>
            <person name="Sun H."/>
            <person name="Tritt A."/>
            <person name="Yoshinaga Y."/>
            <person name="Zwiers L.-H.L."/>
            <person name="Turgeon B.G."/>
            <person name="Goodwin S.B."/>
            <person name="Spatafora J.W."/>
            <person name="Crous P.W."/>
            <person name="Grigoriev I.V."/>
        </authorList>
    </citation>
    <scope>NUCLEOTIDE SEQUENCE [LARGE SCALE GENOMIC DNA]</scope>
    <source>
        <strain evidence="8 9">CBS 611.86</strain>
    </source>
</reference>
<keyword evidence="5" id="KW-0540">Nuclease</keyword>
<feature type="region of interest" description="Disordered" evidence="7">
    <location>
        <begin position="1"/>
        <end position="27"/>
    </location>
</feature>
<protein>
    <submittedName>
        <fullName evidence="8">Exonuclease V a 5' deoxyribonuclease-domain-containing protein</fullName>
    </submittedName>
</protein>
<dbReference type="AlphaFoldDB" id="A0A7C8MH78"/>
<keyword evidence="4" id="KW-0408">Iron</keyword>
<organism evidence="8 9">
    <name type="scientific">Massariosphaeria phaeospora</name>
    <dbReference type="NCBI Taxonomy" id="100035"/>
    <lineage>
        <taxon>Eukaryota</taxon>
        <taxon>Fungi</taxon>
        <taxon>Dikarya</taxon>
        <taxon>Ascomycota</taxon>
        <taxon>Pezizomycotina</taxon>
        <taxon>Dothideomycetes</taxon>
        <taxon>Pleosporomycetidae</taxon>
        <taxon>Pleosporales</taxon>
        <taxon>Pleosporales incertae sedis</taxon>
        <taxon>Massariosphaeria</taxon>
    </lineage>
</organism>
<dbReference type="EMBL" id="JAADJZ010000003">
    <property type="protein sequence ID" value="KAF2876761.1"/>
    <property type="molecule type" value="Genomic_DNA"/>
</dbReference>
<keyword evidence="4" id="KW-0004">4Fe-4S</keyword>
<comment type="subunit">
    <text evidence="3">Monomer.</text>
</comment>
<keyword evidence="4" id="KW-0479">Metal-binding</keyword>
<dbReference type="GO" id="GO:0005739">
    <property type="term" value="C:mitochondrion"/>
    <property type="evidence" value="ECO:0007669"/>
    <property type="project" value="TreeGrafter"/>
</dbReference>
<dbReference type="GO" id="GO:0045145">
    <property type="term" value="F:single-stranded DNA 5'-3' DNA exonuclease activity"/>
    <property type="evidence" value="ECO:0007669"/>
    <property type="project" value="InterPro"/>
</dbReference>
<dbReference type="OrthoDB" id="354769at2759"/>
<keyword evidence="6 8" id="KW-0269">Exonuclease</keyword>
<feature type="compositionally biased region" description="Low complexity" evidence="7">
    <location>
        <begin position="65"/>
        <end position="80"/>
    </location>
</feature>
<feature type="region of interest" description="Disordered" evidence="7">
    <location>
        <begin position="59"/>
        <end position="86"/>
    </location>
</feature>